<dbReference type="GO" id="GO:0006310">
    <property type="term" value="P:DNA recombination"/>
    <property type="evidence" value="ECO:0007669"/>
    <property type="project" value="UniProtKB-KW"/>
</dbReference>
<dbReference type="Proteomes" id="UP000483142">
    <property type="component" value="Unassembled WGS sequence"/>
</dbReference>
<dbReference type="Gene3D" id="1.10.150.130">
    <property type="match status" value="1"/>
</dbReference>
<dbReference type="GO" id="GO:0015074">
    <property type="term" value="P:DNA integration"/>
    <property type="evidence" value="ECO:0007669"/>
    <property type="project" value="InterPro"/>
</dbReference>
<sequence length="542" mass="63890">MLEQIIIRKPFLKKHLAAPLLKERESFLTMKSKEGLSRLTLMGWAGYSLKFIQYFNLHDGEKRIVSLDDVVEAARQWSSPIPDHYHSRKRHDCPSSRIKFIEMAVDFLLYVGLLDSRYQDDIVNYLAERKWHRVRLIAAPFYKERMSFLMDCKSKGFKRQTLQLYAQYQLHLIEYLDLKTFRIVTNEEISNAAKKWQNLEDKGSHKKKGTKSNYSFFIYFANMWLKELHMLPESGSPSISDIRINEYLNHLAYRRYSHAYIKGRRYILTYFYKIIEKENQEHPLTLEDIDKYIEYYTINQVQRNTLKEYLCCIRVYLRYAVEKGWCIADLDKALITPKVYSEENLPSFLPWDKVQKLLQTVKEQTGKSASRDYAIFMLLAMYGLRCSEVANLKLSDIDWRKEQIYIKRAKNCRPQILPLLHNVGEAIIDYLKNGRPNEVDSDSLFFCAPAPIRPISCNAIASVVYRYLKYSGINIKHKGPHSLRHSHATFLINEGQTLKDVGDLLGHKSMEATRVYAKVDLNSLRDVSNINWENLYEYKRSR</sequence>
<dbReference type="Pfam" id="PF00589">
    <property type="entry name" value="Phage_integrase"/>
    <property type="match status" value="1"/>
</dbReference>
<dbReference type="SUPFAM" id="SSF56349">
    <property type="entry name" value="DNA breaking-rejoining enzymes"/>
    <property type="match status" value="1"/>
</dbReference>
<accession>A0A6I0ZGN4</accession>
<protein>
    <submittedName>
        <fullName evidence="6">Tyrosine-type recombinase/integrase</fullName>
    </submittedName>
</protein>
<dbReference type="Gene3D" id="1.10.443.10">
    <property type="entry name" value="Intergrase catalytic core"/>
    <property type="match status" value="1"/>
</dbReference>
<gene>
    <name evidence="6" type="ORF">GAZ06_08835</name>
    <name evidence="5" type="ORF">GAZ09_08665</name>
</gene>
<dbReference type="GO" id="GO:0003677">
    <property type="term" value="F:DNA binding"/>
    <property type="evidence" value="ECO:0007669"/>
    <property type="project" value="UniProtKB-KW"/>
</dbReference>
<evidence type="ECO:0000259" key="4">
    <source>
        <dbReference type="PROSITE" id="PS51898"/>
    </source>
</evidence>
<proteinExistence type="inferred from homology"/>
<dbReference type="Proteomes" id="UP000468344">
    <property type="component" value="Unassembled WGS sequence"/>
</dbReference>
<dbReference type="InterPro" id="IPR010998">
    <property type="entry name" value="Integrase_recombinase_N"/>
</dbReference>
<comment type="similarity">
    <text evidence="1">Belongs to the 'phage' integrase family.</text>
</comment>
<evidence type="ECO:0000256" key="3">
    <source>
        <dbReference type="ARBA" id="ARBA00023172"/>
    </source>
</evidence>
<dbReference type="AlphaFoldDB" id="A0A6I0ZGN4"/>
<dbReference type="PROSITE" id="PS51898">
    <property type="entry name" value="TYR_RECOMBINASE"/>
    <property type="match status" value="1"/>
</dbReference>
<name>A0A6I0ZGN4_PHOVU</name>
<reference evidence="7 8" key="1">
    <citation type="journal article" date="2019" name="Nat. Med.">
        <title>A library of human gut bacterial isolates paired with longitudinal multiomics data enables mechanistic microbiome research.</title>
        <authorList>
            <person name="Poyet M."/>
            <person name="Groussin M."/>
            <person name="Gibbons S.M."/>
            <person name="Avila-Pacheco J."/>
            <person name="Jiang X."/>
            <person name="Kearney S.M."/>
            <person name="Perrotta A.R."/>
            <person name="Berdy B."/>
            <person name="Zhao S."/>
            <person name="Lieberman T.D."/>
            <person name="Swanson P.K."/>
            <person name="Smith M."/>
            <person name="Roesemann S."/>
            <person name="Alexander J.E."/>
            <person name="Rich S.A."/>
            <person name="Livny J."/>
            <person name="Vlamakis H."/>
            <person name="Clish C."/>
            <person name="Bullock K."/>
            <person name="Deik A."/>
            <person name="Scott J."/>
            <person name="Pierce K.A."/>
            <person name="Xavier R.J."/>
            <person name="Alm E.J."/>
        </authorList>
    </citation>
    <scope>NUCLEOTIDE SEQUENCE [LARGE SCALE GENOMIC DNA]</scope>
    <source>
        <strain evidence="6 7">BIOML-A140</strain>
        <strain evidence="5 8">BIOML-A141</strain>
    </source>
</reference>
<dbReference type="CDD" id="cd01188">
    <property type="entry name" value="INT_RitA_C_like"/>
    <property type="match status" value="1"/>
</dbReference>
<keyword evidence="2" id="KW-0238">DNA-binding</keyword>
<organism evidence="6 7">
    <name type="scientific">Phocaeicola vulgatus</name>
    <name type="common">Bacteroides vulgatus</name>
    <dbReference type="NCBI Taxonomy" id="821"/>
    <lineage>
        <taxon>Bacteria</taxon>
        <taxon>Pseudomonadati</taxon>
        <taxon>Bacteroidota</taxon>
        <taxon>Bacteroidia</taxon>
        <taxon>Bacteroidales</taxon>
        <taxon>Bacteroidaceae</taxon>
        <taxon>Phocaeicola</taxon>
    </lineage>
</organism>
<dbReference type="InterPro" id="IPR013762">
    <property type="entry name" value="Integrase-like_cat_sf"/>
</dbReference>
<feature type="domain" description="Tyr recombinase" evidence="4">
    <location>
        <begin position="344"/>
        <end position="529"/>
    </location>
</feature>
<dbReference type="InterPro" id="IPR011010">
    <property type="entry name" value="DNA_brk_join_enz"/>
</dbReference>
<dbReference type="InterPro" id="IPR050090">
    <property type="entry name" value="Tyrosine_recombinase_XerCD"/>
</dbReference>
<evidence type="ECO:0000256" key="2">
    <source>
        <dbReference type="ARBA" id="ARBA00023125"/>
    </source>
</evidence>
<evidence type="ECO:0000313" key="8">
    <source>
        <dbReference type="Proteomes" id="UP000483142"/>
    </source>
</evidence>
<evidence type="ECO:0000313" key="5">
    <source>
        <dbReference type="EMBL" id="KAB6453785.1"/>
    </source>
</evidence>
<evidence type="ECO:0000256" key="1">
    <source>
        <dbReference type="ARBA" id="ARBA00008857"/>
    </source>
</evidence>
<dbReference type="PANTHER" id="PTHR30349:SF41">
    <property type="entry name" value="INTEGRASE_RECOMBINASE PROTEIN MJ0367-RELATED"/>
    <property type="match status" value="1"/>
</dbReference>
<dbReference type="EMBL" id="WDBZ01000014">
    <property type="protein sequence ID" value="KAB6453785.1"/>
    <property type="molecule type" value="Genomic_DNA"/>
</dbReference>
<dbReference type="PANTHER" id="PTHR30349">
    <property type="entry name" value="PHAGE INTEGRASE-RELATED"/>
    <property type="match status" value="1"/>
</dbReference>
<dbReference type="EMBL" id="WDBY01000013">
    <property type="protein sequence ID" value="KAB6478775.1"/>
    <property type="molecule type" value="Genomic_DNA"/>
</dbReference>
<evidence type="ECO:0000313" key="6">
    <source>
        <dbReference type="EMBL" id="KAB6478775.1"/>
    </source>
</evidence>
<keyword evidence="3" id="KW-0233">DNA recombination</keyword>
<dbReference type="InterPro" id="IPR002104">
    <property type="entry name" value="Integrase_catalytic"/>
</dbReference>
<comment type="caution">
    <text evidence="6">The sequence shown here is derived from an EMBL/GenBank/DDBJ whole genome shotgun (WGS) entry which is preliminary data.</text>
</comment>
<evidence type="ECO:0000313" key="7">
    <source>
        <dbReference type="Proteomes" id="UP000468344"/>
    </source>
</evidence>